<dbReference type="Proteomes" id="UP000029781">
    <property type="component" value="Segment"/>
</dbReference>
<organismHost>
    <name type="scientific">Cafeteria roenbergensis</name>
    <name type="common">Marine flagellate</name>
    <dbReference type="NCBI Taxonomy" id="33653"/>
</organismHost>
<sequence>MLLQIIMDKISYINMKNINNVIYVGKYNDMNTLKSIFINYKTNLGTNIKIYYKRKHT</sequence>
<dbReference type="RefSeq" id="YP_003970150.1">
    <property type="nucleotide sequence ID" value="NC_014637.1"/>
</dbReference>
<name>E3T5T8_CROVB</name>
<gene>
    <name evidence="1" type="ORF">crov517</name>
</gene>
<organism evidence="1 2">
    <name type="scientific">Cafeteria roenbergensis virus (strain BV-PW1)</name>
    <name type="common">CroV</name>
    <dbReference type="NCBI Taxonomy" id="693272"/>
    <lineage>
        <taxon>Viruses</taxon>
        <taxon>Varidnaviria</taxon>
        <taxon>Bamfordvirae</taxon>
        <taxon>Nucleocytoviricota</taxon>
        <taxon>Megaviricetes</taxon>
        <taxon>Imitervirales</taxon>
        <taxon>Mimiviridae</taxon>
        <taxon>Aliimimivirinae</taxon>
        <taxon>Rheavirus</taxon>
        <taxon>Rheavirus sinusmexicani</taxon>
    </lineage>
</organism>
<reference evidence="1 2" key="1">
    <citation type="journal article" date="2010" name="Proc. Natl. Acad. Sci. U.S.A.">
        <title>Giant virus with a remarkable complement of genes infects marine zooplankton.</title>
        <authorList>
            <person name="Fischer M.G."/>
            <person name="Allen M.J."/>
            <person name="Wilson W.H."/>
            <person name="Suttle C.A."/>
        </authorList>
    </citation>
    <scope>NUCLEOTIDE SEQUENCE [LARGE SCALE GENOMIC DNA]</scope>
    <source>
        <strain evidence="1 2">BV-PW1</strain>
    </source>
</reference>
<dbReference type="GeneID" id="9887920"/>
<evidence type="ECO:0000313" key="2">
    <source>
        <dbReference type="Proteomes" id="UP000029781"/>
    </source>
</evidence>
<dbReference type="KEGG" id="vg:9887920"/>
<accession>E3T5T8</accession>
<proteinExistence type="predicted"/>
<keyword evidence="2" id="KW-1185">Reference proteome</keyword>
<protein>
    <submittedName>
        <fullName evidence="1">Uncharacterized protein</fullName>
    </submittedName>
</protein>
<evidence type="ECO:0000313" key="1">
    <source>
        <dbReference type="EMBL" id="ADO67551.1"/>
    </source>
</evidence>
<dbReference type="EMBL" id="GU244497">
    <property type="protein sequence ID" value="ADO67551.1"/>
    <property type="molecule type" value="Genomic_DNA"/>
</dbReference>